<dbReference type="EMBL" id="DRND01000086">
    <property type="protein sequence ID" value="HFC46438.1"/>
    <property type="molecule type" value="Genomic_DNA"/>
</dbReference>
<proteinExistence type="predicted"/>
<name>A0A7V2WSU0_9BACT</name>
<dbReference type="NCBIfam" id="TIGR02605">
    <property type="entry name" value="CxxC_CxxC_SSSS"/>
    <property type="match status" value="1"/>
</dbReference>
<dbReference type="SMART" id="SM00834">
    <property type="entry name" value="CxxC_CXXC_SSSS"/>
    <property type="match status" value="1"/>
</dbReference>
<dbReference type="Pfam" id="PF09723">
    <property type="entry name" value="Zn_ribbon_8"/>
    <property type="match status" value="1"/>
</dbReference>
<dbReference type="PANTHER" id="PTHR34404">
    <property type="entry name" value="REGULATORY PROTEIN, FMDB FAMILY"/>
    <property type="match status" value="1"/>
</dbReference>
<evidence type="ECO:0000313" key="3">
    <source>
        <dbReference type="EMBL" id="HFC46438.1"/>
    </source>
</evidence>
<accession>A0A7V2WSU0</accession>
<gene>
    <name evidence="3" type="ORF">ENJ63_00985</name>
</gene>
<dbReference type="Proteomes" id="UP000885797">
    <property type="component" value="Unassembled WGS sequence"/>
</dbReference>
<evidence type="ECO:0000256" key="1">
    <source>
        <dbReference type="SAM" id="MobiDB-lite"/>
    </source>
</evidence>
<dbReference type="PANTHER" id="PTHR34404:SF2">
    <property type="entry name" value="CONSERVED SERINE RICH PROTEIN"/>
    <property type="match status" value="1"/>
</dbReference>
<feature type="domain" description="Putative regulatory protein FmdB zinc ribbon" evidence="2">
    <location>
        <begin position="1"/>
        <end position="41"/>
    </location>
</feature>
<comment type="caution">
    <text evidence="3">The sequence shown here is derived from an EMBL/GenBank/DDBJ whole genome shotgun (WGS) entry which is preliminary data.</text>
</comment>
<sequence>MPIYEYECEACGKVVEKWQKISEAPLTTCEECGGRLHKLISMSSFHLKGSGWYVTDYARKSSSSNASSSSSGSTAKENKSSSSKDSSSSST</sequence>
<evidence type="ECO:0000259" key="2">
    <source>
        <dbReference type="SMART" id="SM00834"/>
    </source>
</evidence>
<dbReference type="InterPro" id="IPR013429">
    <property type="entry name" value="Regulatory_FmdB_Zinc_ribbon"/>
</dbReference>
<feature type="region of interest" description="Disordered" evidence="1">
    <location>
        <begin position="61"/>
        <end position="91"/>
    </location>
</feature>
<reference evidence="3" key="1">
    <citation type="journal article" date="2020" name="mSystems">
        <title>Genome- and Community-Level Interaction Insights into Carbon Utilization and Element Cycling Functions of Hydrothermarchaeota in Hydrothermal Sediment.</title>
        <authorList>
            <person name="Zhou Z."/>
            <person name="Liu Y."/>
            <person name="Xu W."/>
            <person name="Pan J."/>
            <person name="Luo Z.H."/>
            <person name="Li M."/>
        </authorList>
    </citation>
    <scope>NUCLEOTIDE SEQUENCE [LARGE SCALE GENOMIC DNA]</scope>
    <source>
        <strain evidence="3">HyVt-503</strain>
    </source>
</reference>
<organism evidence="3">
    <name type="scientific">Dissulfuribacter thermophilus</name>
    <dbReference type="NCBI Taxonomy" id="1156395"/>
    <lineage>
        <taxon>Bacteria</taxon>
        <taxon>Pseudomonadati</taxon>
        <taxon>Thermodesulfobacteriota</taxon>
        <taxon>Dissulfuribacteria</taxon>
        <taxon>Dissulfuribacterales</taxon>
        <taxon>Dissulfuribacteraceae</taxon>
        <taxon>Dissulfuribacter</taxon>
    </lineage>
</organism>
<dbReference type="AlphaFoldDB" id="A0A7V2WSU0"/>
<protein>
    <submittedName>
        <fullName evidence="3">Zinc ribbon domain-containing protein</fullName>
    </submittedName>
</protein>